<dbReference type="AlphaFoldDB" id="A0A9X2NPK3"/>
<keyword evidence="1" id="KW-0472">Membrane</keyword>
<keyword evidence="1" id="KW-1133">Transmembrane helix</keyword>
<dbReference type="EMBL" id="JAMXQV010000032">
    <property type="protein sequence ID" value="MCR6489330.1"/>
    <property type="molecule type" value="Genomic_DNA"/>
</dbReference>
<keyword evidence="1" id="KW-0812">Transmembrane</keyword>
<feature type="transmembrane region" description="Helical" evidence="1">
    <location>
        <begin position="94"/>
        <end position="114"/>
    </location>
</feature>
<feature type="transmembrane region" description="Helical" evidence="1">
    <location>
        <begin position="140"/>
        <end position="160"/>
    </location>
</feature>
<dbReference type="Proteomes" id="UP001144096">
    <property type="component" value="Unassembled WGS sequence"/>
</dbReference>
<accession>A0A9X2NPK3</accession>
<evidence type="ECO:0000256" key="1">
    <source>
        <dbReference type="SAM" id="Phobius"/>
    </source>
</evidence>
<reference evidence="2" key="1">
    <citation type="submission" date="2022-06" db="EMBL/GenBank/DDBJ databases">
        <title>Amycolatopsis iheyaensis sp. nov., a new species of the genus Amycolatopsis isolated from soil in Iheya island, Japan.</title>
        <authorList>
            <person name="Ngamcharungchit C."/>
            <person name="Kanto H."/>
            <person name="Take A."/>
            <person name="Intra B."/>
            <person name="Matsumoto A."/>
            <person name="Panbangred W."/>
            <person name="Inahashi Y."/>
        </authorList>
    </citation>
    <scope>NUCLEOTIDE SEQUENCE</scope>
    <source>
        <strain evidence="2">OK19-0408</strain>
    </source>
</reference>
<name>A0A9X2NPK3_9PSEU</name>
<comment type="caution">
    <text evidence="2">The sequence shown here is derived from an EMBL/GenBank/DDBJ whole genome shotgun (WGS) entry which is preliminary data.</text>
</comment>
<keyword evidence="3" id="KW-1185">Reference proteome</keyword>
<protein>
    <submittedName>
        <fullName evidence="2">Uncharacterized protein</fullName>
    </submittedName>
</protein>
<feature type="transmembrane region" description="Helical" evidence="1">
    <location>
        <begin position="62"/>
        <end position="82"/>
    </location>
</feature>
<proteinExistence type="predicted"/>
<organism evidence="2 3">
    <name type="scientific">Amycolatopsis iheyensis</name>
    <dbReference type="NCBI Taxonomy" id="2945988"/>
    <lineage>
        <taxon>Bacteria</taxon>
        <taxon>Bacillati</taxon>
        <taxon>Actinomycetota</taxon>
        <taxon>Actinomycetes</taxon>
        <taxon>Pseudonocardiales</taxon>
        <taxon>Pseudonocardiaceae</taxon>
        <taxon>Amycolatopsis</taxon>
    </lineage>
</organism>
<dbReference type="RefSeq" id="WP_257925900.1">
    <property type="nucleotide sequence ID" value="NZ_JAMXQV010000032.1"/>
</dbReference>
<evidence type="ECO:0000313" key="3">
    <source>
        <dbReference type="Proteomes" id="UP001144096"/>
    </source>
</evidence>
<sequence length="177" mass="19211">MSSFSVKSVTWREWLGLAAGLLALGSTFLPWTTLSTNKPDIEVVLGQLPQGDVVRSAWHSSFFAWCPPLALLLAGLVVVVFGRIRSARVSGLPHLWLVVAVAALLLMALGWATIDWQFDADQRGIFEAADIAIGPGFGRFLGLLAALVSGVVAFLDMRAARAESRLPRKRDPRSKSR</sequence>
<gene>
    <name evidence="2" type="ORF">M8542_41595</name>
</gene>
<evidence type="ECO:0000313" key="2">
    <source>
        <dbReference type="EMBL" id="MCR6489330.1"/>
    </source>
</evidence>